<reference evidence="9" key="1">
    <citation type="submission" date="2021-08" db="EMBL/GenBank/DDBJ databases">
        <authorList>
            <person name="Sakaguchi M."/>
            <person name="Kikuchi T."/>
            <person name="Urbanczyk H."/>
        </authorList>
    </citation>
    <scope>NUCLEOTIDE SEQUENCE</scope>
    <source>
        <strain evidence="9">020920N</strain>
    </source>
</reference>
<name>A0ABY4WUY8_9GAMM</name>
<keyword evidence="6" id="KW-0560">Oxidoreductase</keyword>
<dbReference type="Proteomes" id="UP001056255">
    <property type="component" value="Chromosome I"/>
</dbReference>
<evidence type="ECO:0000256" key="4">
    <source>
        <dbReference type="ARBA" id="ARBA00022630"/>
    </source>
</evidence>
<evidence type="ECO:0000256" key="5">
    <source>
        <dbReference type="ARBA" id="ARBA00022827"/>
    </source>
</evidence>
<dbReference type="EMBL" id="CP082275">
    <property type="protein sequence ID" value="USH02937.1"/>
    <property type="molecule type" value="Genomic_DNA"/>
</dbReference>
<evidence type="ECO:0000256" key="3">
    <source>
        <dbReference type="ARBA" id="ARBA00005349"/>
    </source>
</evidence>
<accession>A0ABY4WUY8</accession>
<evidence type="ECO:0000259" key="8">
    <source>
        <dbReference type="Pfam" id="PF01494"/>
    </source>
</evidence>
<dbReference type="RefSeq" id="WP_251877564.1">
    <property type="nucleotide sequence ID" value="NZ_CP082275.1"/>
</dbReference>
<dbReference type="NCBIfam" id="NF006461">
    <property type="entry name" value="PRK08850.1"/>
    <property type="match status" value="1"/>
</dbReference>
<dbReference type="Gene3D" id="3.50.50.60">
    <property type="entry name" value="FAD/NAD(P)-binding domain"/>
    <property type="match status" value="2"/>
</dbReference>
<gene>
    <name evidence="9" type="ORF">K6Q96_02555</name>
</gene>
<evidence type="ECO:0000256" key="6">
    <source>
        <dbReference type="ARBA" id="ARBA00023002"/>
    </source>
</evidence>
<keyword evidence="4" id="KW-0285">Flavoprotein</keyword>
<comment type="similarity">
    <text evidence="3">Belongs to the UbiH/COQ6 family.</text>
</comment>
<dbReference type="InterPro" id="IPR036188">
    <property type="entry name" value="FAD/NAD-bd_sf"/>
</dbReference>
<dbReference type="NCBIfam" id="TIGR01988">
    <property type="entry name" value="Ubi-OHases"/>
    <property type="match status" value="1"/>
</dbReference>
<organism evidence="9 10">
    <name type="scientific">Grimontia kaedaensis</name>
    <dbReference type="NCBI Taxonomy" id="2872157"/>
    <lineage>
        <taxon>Bacteria</taxon>
        <taxon>Pseudomonadati</taxon>
        <taxon>Pseudomonadota</taxon>
        <taxon>Gammaproteobacteria</taxon>
        <taxon>Vibrionales</taxon>
        <taxon>Vibrionaceae</taxon>
        <taxon>Grimontia</taxon>
    </lineage>
</organism>
<dbReference type="SUPFAM" id="SSF51905">
    <property type="entry name" value="FAD/NAD(P)-binding domain"/>
    <property type="match status" value="1"/>
</dbReference>
<dbReference type="InterPro" id="IPR010971">
    <property type="entry name" value="UbiH/COQ6"/>
</dbReference>
<keyword evidence="7" id="KW-0503">Monooxygenase</keyword>
<sequence>MKMTNVDIAIIGGGMVGLTLAAALADSDLRIAIIEGKMPEPELTMLPDLRVSALSRASERILKNVGAWEGIQSRRSSPYQKMSVWEQDSFAAIDFDAMDLGQPNLGYIVENRVIQQALFERVKQQHNVTLFCPDRCASMMFGETEAWLTLESGSAITAKLVVGADGANSWVRNQLSIPLTHWDYGHSALVANIRTEEPHDGVARQIFTPDGPLAFLPLSDPNLSSIVWSQSPENADARCSMPEDEFNKALSAAFDLRLGLCSVEGERAAFPLKMRYARDFVVERVALIGDAAHTIHPLAGQGVNLGLLDAATLAQELIRLSDEGKDIGEKTNLRAFERWRKAEAAQMIAAMQGFRDLFAGENPAKKLIRGIGLMAAATIPGIKTQFIKRALGLTGDLPALAKKK</sequence>
<dbReference type="InterPro" id="IPR002938">
    <property type="entry name" value="FAD-bd"/>
</dbReference>
<comment type="cofactor">
    <cofactor evidence="1">
        <name>FAD</name>
        <dbReference type="ChEBI" id="CHEBI:57692"/>
    </cofactor>
</comment>
<evidence type="ECO:0000256" key="2">
    <source>
        <dbReference type="ARBA" id="ARBA00004749"/>
    </source>
</evidence>
<keyword evidence="10" id="KW-1185">Reference proteome</keyword>
<feature type="domain" description="FAD-binding" evidence="8">
    <location>
        <begin position="6"/>
        <end position="347"/>
    </location>
</feature>
<dbReference type="InterPro" id="IPR018168">
    <property type="entry name" value="Ubi_Hdrlase_CS"/>
</dbReference>
<dbReference type="PANTHER" id="PTHR43876">
    <property type="entry name" value="UBIQUINONE BIOSYNTHESIS MONOOXYGENASE COQ6, MITOCHONDRIAL"/>
    <property type="match status" value="1"/>
</dbReference>
<protein>
    <submittedName>
        <fullName evidence="9">FAD-dependent 2-octaprenylphenol hydroxylase</fullName>
    </submittedName>
</protein>
<comment type="pathway">
    <text evidence="2">Cofactor biosynthesis; ubiquinone biosynthesis.</text>
</comment>
<dbReference type="PANTHER" id="PTHR43876:SF7">
    <property type="entry name" value="UBIQUINONE BIOSYNTHESIS MONOOXYGENASE COQ6, MITOCHONDRIAL"/>
    <property type="match status" value="1"/>
</dbReference>
<evidence type="ECO:0000313" key="9">
    <source>
        <dbReference type="EMBL" id="USH02937.1"/>
    </source>
</evidence>
<evidence type="ECO:0000256" key="1">
    <source>
        <dbReference type="ARBA" id="ARBA00001974"/>
    </source>
</evidence>
<dbReference type="PRINTS" id="PR00420">
    <property type="entry name" value="RNGMNOXGNASE"/>
</dbReference>
<proteinExistence type="inferred from homology"/>
<dbReference type="PROSITE" id="PS01304">
    <property type="entry name" value="UBIH"/>
    <property type="match status" value="1"/>
</dbReference>
<evidence type="ECO:0000313" key="10">
    <source>
        <dbReference type="Proteomes" id="UP001056255"/>
    </source>
</evidence>
<keyword evidence="5" id="KW-0274">FAD</keyword>
<evidence type="ECO:0000256" key="7">
    <source>
        <dbReference type="ARBA" id="ARBA00023033"/>
    </source>
</evidence>
<dbReference type="Pfam" id="PF01494">
    <property type="entry name" value="FAD_binding_3"/>
    <property type="match status" value="1"/>
</dbReference>
<dbReference type="InterPro" id="IPR051205">
    <property type="entry name" value="UbiH/COQ6_monooxygenase"/>
</dbReference>